<reference evidence="2 3" key="1">
    <citation type="submission" date="2019-02" db="EMBL/GenBank/DDBJ databases">
        <title>Pedobacter sp. RP-1-14 sp. nov., isolated from Arctic soil.</title>
        <authorList>
            <person name="Dahal R.H."/>
        </authorList>
    </citation>
    <scope>NUCLEOTIDE SEQUENCE [LARGE SCALE GENOMIC DNA]</scope>
    <source>
        <strain evidence="2 3">RP-1-14</strain>
    </source>
</reference>
<dbReference type="Pfam" id="PF13657">
    <property type="entry name" value="Couple_hipA"/>
    <property type="match status" value="1"/>
</dbReference>
<dbReference type="AlphaFoldDB" id="A0A4R0NB07"/>
<evidence type="ECO:0000313" key="3">
    <source>
        <dbReference type="Proteomes" id="UP000293347"/>
    </source>
</evidence>
<keyword evidence="3" id="KW-1185">Reference proteome</keyword>
<name>A0A4R0NB07_9SPHI</name>
<dbReference type="RefSeq" id="WP_131598003.1">
    <property type="nucleotide sequence ID" value="NZ_SJSL01000009.1"/>
</dbReference>
<sequence>MRQAKVLFKGEEAGLLTQHDDGSFTFQYHTSWVENAKKPGISLTLPKMEEAYHSAFLFPFFYNMLPEGFNKEVVCKINRIDRDDYFGLLMTTAKTDTIGAITVIKIEE</sequence>
<dbReference type="GO" id="GO:0016301">
    <property type="term" value="F:kinase activity"/>
    <property type="evidence" value="ECO:0007669"/>
    <property type="project" value="UniProtKB-KW"/>
</dbReference>
<dbReference type="InterPro" id="IPR017508">
    <property type="entry name" value="HipA_N1"/>
</dbReference>
<dbReference type="OrthoDB" id="196808at2"/>
<proteinExistence type="predicted"/>
<gene>
    <name evidence="2" type="ORF">EZ437_20495</name>
</gene>
<evidence type="ECO:0000259" key="1">
    <source>
        <dbReference type="Pfam" id="PF13657"/>
    </source>
</evidence>
<organism evidence="2 3">
    <name type="scientific">Pedobacter psychroterrae</name>
    <dbReference type="NCBI Taxonomy" id="2530453"/>
    <lineage>
        <taxon>Bacteria</taxon>
        <taxon>Pseudomonadati</taxon>
        <taxon>Bacteroidota</taxon>
        <taxon>Sphingobacteriia</taxon>
        <taxon>Sphingobacteriales</taxon>
        <taxon>Sphingobacteriaceae</taxon>
        <taxon>Pedobacter</taxon>
    </lineage>
</organism>
<dbReference type="EMBL" id="SJSL01000009">
    <property type="protein sequence ID" value="TCC97469.1"/>
    <property type="molecule type" value="Genomic_DNA"/>
</dbReference>
<feature type="domain" description="HipA N-terminal subdomain 1" evidence="1">
    <location>
        <begin position="5"/>
        <end position="103"/>
    </location>
</feature>
<comment type="caution">
    <text evidence="2">The sequence shown here is derived from an EMBL/GenBank/DDBJ whole genome shotgun (WGS) entry which is preliminary data.</text>
</comment>
<keyword evidence="2" id="KW-0808">Transferase</keyword>
<dbReference type="Proteomes" id="UP000293347">
    <property type="component" value="Unassembled WGS sequence"/>
</dbReference>
<evidence type="ECO:0000313" key="2">
    <source>
        <dbReference type="EMBL" id="TCC97469.1"/>
    </source>
</evidence>
<accession>A0A4R0NB07</accession>
<keyword evidence="2" id="KW-0418">Kinase</keyword>
<dbReference type="NCBIfam" id="TIGR03071">
    <property type="entry name" value="couple_hipA"/>
    <property type="match status" value="1"/>
</dbReference>
<protein>
    <submittedName>
        <fullName evidence="2">Phosphatidylinositol kinase</fullName>
    </submittedName>
</protein>